<name>A0A0C9UMX6_SPHS4</name>
<dbReference type="PANTHER" id="PTHR46579:SF1">
    <property type="entry name" value="F5_8 TYPE C DOMAIN-CONTAINING PROTEIN"/>
    <property type="match status" value="1"/>
</dbReference>
<dbReference type="Proteomes" id="UP000054279">
    <property type="component" value="Unassembled WGS sequence"/>
</dbReference>
<dbReference type="AlphaFoldDB" id="A0A0C9UMX6"/>
<keyword evidence="2" id="KW-1185">Reference proteome</keyword>
<organism evidence="1 2">
    <name type="scientific">Sphaerobolus stellatus (strain SS14)</name>
    <dbReference type="NCBI Taxonomy" id="990650"/>
    <lineage>
        <taxon>Eukaryota</taxon>
        <taxon>Fungi</taxon>
        <taxon>Dikarya</taxon>
        <taxon>Basidiomycota</taxon>
        <taxon>Agaricomycotina</taxon>
        <taxon>Agaricomycetes</taxon>
        <taxon>Phallomycetidae</taxon>
        <taxon>Geastrales</taxon>
        <taxon>Sphaerobolaceae</taxon>
        <taxon>Sphaerobolus</taxon>
    </lineage>
</organism>
<proteinExistence type="predicted"/>
<reference evidence="1 2" key="1">
    <citation type="submission" date="2014-06" db="EMBL/GenBank/DDBJ databases">
        <title>Evolutionary Origins and Diversification of the Mycorrhizal Mutualists.</title>
        <authorList>
            <consortium name="DOE Joint Genome Institute"/>
            <consortium name="Mycorrhizal Genomics Consortium"/>
            <person name="Kohler A."/>
            <person name="Kuo A."/>
            <person name="Nagy L.G."/>
            <person name="Floudas D."/>
            <person name="Copeland A."/>
            <person name="Barry K.W."/>
            <person name="Cichocki N."/>
            <person name="Veneault-Fourrey C."/>
            <person name="LaButti K."/>
            <person name="Lindquist E.A."/>
            <person name="Lipzen A."/>
            <person name="Lundell T."/>
            <person name="Morin E."/>
            <person name="Murat C."/>
            <person name="Riley R."/>
            <person name="Ohm R."/>
            <person name="Sun H."/>
            <person name="Tunlid A."/>
            <person name="Henrissat B."/>
            <person name="Grigoriev I.V."/>
            <person name="Hibbett D.S."/>
            <person name="Martin F."/>
        </authorList>
    </citation>
    <scope>NUCLEOTIDE SEQUENCE [LARGE SCALE GENOMIC DNA]</scope>
    <source>
        <strain evidence="1 2">SS14</strain>
    </source>
</reference>
<dbReference type="EMBL" id="KN837362">
    <property type="protein sequence ID" value="KIJ26650.1"/>
    <property type="molecule type" value="Genomic_DNA"/>
</dbReference>
<evidence type="ECO:0000313" key="1">
    <source>
        <dbReference type="EMBL" id="KIJ26650.1"/>
    </source>
</evidence>
<dbReference type="HOGENOM" id="CLU_032165_0_1_1"/>
<evidence type="ECO:0000313" key="2">
    <source>
        <dbReference type="Proteomes" id="UP000054279"/>
    </source>
</evidence>
<gene>
    <name evidence="1" type="ORF">M422DRAFT_272282</name>
</gene>
<protein>
    <submittedName>
        <fullName evidence="1">Uncharacterized protein</fullName>
    </submittedName>
</protein>
<dbReference type="OrthoDB" id="2404451at2759"/>
<sequence length="234" mass="27257">MNIAEDRSHFTAEAWLVWTTLLAPELLQGRLETRFYNHTLQLVDLIRRTMSFDYTYEELRELRNRWAEWVQNYERYYYCYDEERLSACPLTIHALLHIIDGIFDAGPVAASRLFPYASLNRHILALEQIAVIKTRYNLYQRLDRLKAMRPPSHGFRLPAYPHAILLPARKKIKLEAHLFRCVVAHLATRFDTSANQIRTLVPQEMDSWARVQQDGGGDLMRAAKASKPQTTIAG</sequence>
<accession>A0A0C9UMX6</accession>
<dbReference type="PANTHER" id="PTHR46579">
    <property type="entry name" value="F5/8 TYPE C DOMAIN-CONTAINING PROTEIN-RELATED"/>
    <property type="match status" value="1"/>
</dbReference>